<protein>
    <submittedName>
        <fullName evidence="1">Uncharacterized protein</fullName>
    </submittedName>
</protein>
<sequence length="735" mass="87108">MKSFTEPYQLFDQSVIMSIPADSRLLFKSKLFSPSLQPIDVNLEEIDFSDLSALTLDLGSLYSLQQAGHRINGAVNNLSIQSCQIRVLESYVDANQTLFVYKNGLVIRHGAKYFAHFEGEFALNSSKELFLEKFDQFFEIERVKKTCFLFSVKCSQLKLVYGSTHWLQLEKILVKEPVYAHNKLKFSGKLFTTGQISYEHAQFMTYIDGNYYFYSDNKCYQTDENFYVTEERKINFPFYVRQQYENYTKFENDYPQWFVTCECNGKHYSNVFDKLYEFKKFEAIPLTVIPDYPIDQKQNHKVMSAAGQLFATNGRSIFLYDPLDKSFNIVNTLKDCIMLRLHNMNGQILVRDNQNRKLYILDLNYQFVQITDRFANRDLIIANSRYLIQYYNNFCITHCEQLDIVFKETNIFYKGDDIKRVNYILKSQQWDITDQTFTKLLGLEKSQIVNSSKEFQMQDIPEEIKQLENSSINQSFVQQLYFGLKENQKLTKNLTHGYIKLLLLINKQDTVIQYITKYKTLISFVDFTKIFHINDIDNFLRYVEQTHENLNDFFDQIEDEQVLFKLLGNDSLRDYYLKYCIESNKVLDFNNSQTSQIIQLLFQRKYNQHLNQFLYYNYIQCLQQLPNYTNEMYISYQYISPEAANILFQYQPKLLLSRIAKLNFHSILPITLCNDVVCLSDYLVLKQMQVPAKLDDTPYIMYIKQKLQDDQPIGEQKGFQLPAHLLKYMRIEPKQ</sequence>
<proteinExistence type="predicted"/>
<evidence type="ECO:0000313" key="3">
    <source>
        <dbReference type="Proteomes" id="UP001642409"/>
    </source>
</evidence>
<gene>
    <name evidence="2" type="ORF">HINF_LOCUS47938</name>
    <name evidence="1" type="ORF">HINF_LOCUS9174</name>
</gene>
<keyword evidence="3" id="KW-1185">Reference proteome</keyword>
<dbReference type="EMBL" id="CAXDID020000218">
    <property type="protein sequence ID" value="CAL6058048.1"/>
    <property type="molecule type" value="Genomic_DNA"/>
</dbReference>
<evidence type="ECO:0000313" key="2">
    <source>
        <dbReference type="EMBL" id="CAL6058048.1"/>
    </source>
</evidence>
<accession>A0AA86NK68</accession>
<dbReference type="Proteomes" id="UP001642409">
    <property type="component" value="Unassembled WGS sequence"/>
</dbReference>
<dbReference type="EMBL" id="CATOUU010000226">
    <property type="protein sequence ID" value="CAI9921529.1"/>
    <property type="molecule type" value="Genomic_DNA"/>
</dbReference>
<dbReference type="AlphaFoldDB" id="A0AA86NK68"/>
<comment type="caution">
    <text evidence="1">The sequence shown here is derived from an EMBL/GenBank/DDBJ whole genome shotgun (WGS) entry which is preliminary data.</text>
</comment>
<reference evidence="1" key="1">
    <citation type="submission" date="2023-06" db="EMBL/GenBank/DDBJ databases">
        <authorList>
            <person name="Kurt Z."/>
        </authorList>
    </citation>
    <scope>NUCLEOTIDE SEQUENCE</scope>
</reference>
<name>A0AA86NK68_9EUKA</name>
<reference evidence="2 3" key="2">
    <citation type="submission" date="2024-07" db="EMBL/GenBank/DDBJ databases">
        <authorList>
            <person name="Akdeniz Z."/>
        </authorList>
    </citation>
    <scope>NUCLEOTIDE SEQUENCE [LARGE SCALE GENOMIC DNA]</scope>
</reference>
<evidence type="ECO:0000313" key="1">
    <source>
        <dbReference type="EMBL" id="CAI9921529.1"/>
    </source>
</evidence>
<organism evidence="1">
    <name type="scientific">Hexamita inflata</name>
    <dbReference type="NCBI Taxonomy" id="28002"/>
    <lineage>
        <taxon>Eukaryota</taxon>
        <taxon>Metamonada</taxon>
        <taxon>Diplomonadida</taxon>
        <taxon>Hexamitidae</taxon>
        <taxon>Hexamitinae</taxon>
        <taxon>Hexamita</taxon>
    </lineage>
</organism>